<dbReference type="EMBL" id="RCZG01000004">
    <property type="protein sequence ID" value="TPG34474.1"/>
    <property type="molecule type" value="Genomic_DNA"/>
</dbReference>
<dbReference type="Proteomes" id="UP000320095">
    <property type="component" value="Unassembled WGS sequence"/>
</dbReference>
<dbReference type="OrthoDB" id="545125at2"/>
<evidence type="ECO:0000313" key="2">
    <source>
        <dbReference type="Proteomes" id="UP000320095"/>
    </source>
</evidence>
<evidence type="ECO:0000313" key="1">
    <source>
        <dbReference type="EMBL" id="TPG34474.1"/>
    </source>
</evidence>
<name>A0A502EAU9_9MYCO</name>
<organism evidence="1 2">
    <name type="scientific">Mycolicibacterium hodleri</name>
    <dbReference type="NCBI Taxonomy" id="49897"/>
    <lineage>
        <taxon>Bacteria</taxon>
        <taxon>Bacillati</taxon>
        <taxon>Actinomycetota</taxon>
        <taxon>Actinomycetes</taxon>
        <taxon>Mycobacteriales</taxon>
        <taxon>Mycobacteriaceae</taxon>
        <taxon>Mycolicibacterium</taxon>
    </lineage>
</organism>
<dbReference type="AlphaFoldDB" id="A0A502EAU9"/>
<proteinExistence type="predicted"/>
<sequence length="152" mass="16263">MPYTAIGAVHADPVDPMPTHEDHALLRELSADTVDAILTACGPGSQSPQTIVELRLLGGELAREPRHRSAFCHRNAAYALSVIGVLVPPAAEAMVGHVAELVGAMAPWSTGGQMPNFAASTDPDRLGRCYNEDALHWLRALARRHDPAAVMR</sequence>
<accession>A0A502EAU9</accession>
<gene>
    <name evidence="1" type="ORF">EAH80_13070</name>
</gene>
<reference evidence="1 2" key="1">
    <citation type="journal article" date="2019" name="Environ. Microbiol.">
        <title>Species interactions and distinct microbial communities in high Arctic permafrost affected cryosols are associated with the CH4 and CO2 gas fluxes.</title>
        <authorList>
            <person name="Altshuler I."/>
            <person name="Hamel J."/>
            <person name="Turney S."/>
            <person name="Magnuson E."/>
            <person name="Levesque R."/>
            <person name="Greer C."/>
            <person name="Whyte L.G."/>
        </authorList>
    </citation>
    <scope>NUCLEOTIDE SEQUENCE [LARGE SCALE GENOMIC DNA]</scope>
    <source>
        <strain evidence="1 2">S5.20</strain>
    </source>
</reference>
<dbReference type="Gene3D" id="3.40.462.20">
    <property type="match status" value="1"/>
</dbReference>
<comment type="caution">
    <text evidence="1">The sequence shown here is derived from an EMBL/GenBank/DDBJ whole genome shotgun (WGS) entry which is preliminary data.</text>
</comment>
<keyword evidence="2" id="KW-1185">Reference proteome</keyword>
<protein>
    <submittedName>
        <fullName evidence="1">Uncharacterized protein</fullName>
    </submittedName>
</protein>
<dbReference type="RefSeq" id="WP_140691231.1">
    <property type="nucleotide sequence ID" value="NZ_RCZG01000004.1"/>
</dbReference>